<organism evidence="2 3">
    <name type="scientific">Aspergillus coremiiformis</name>
    <dbReference type="NCBI Taxonomy" id="138285"/>
    <lineage>
        <taxon>Eukaryota</taxon>
        <taxon>Fungi</taxon>
        <taxon>Dikarya</taxon>
        <taxon>Ascomycota</taxon>
        <taxon>Pezizomycotina</taxon>
        <taxon>Eurotiomycetes</taxon>
        <taxon>Eurotiomycetidae</taxon>
        <taxon>Eurotiales</taxon>
        <taxon>Aspergillaceae</taxon>
        <taxon>Aspergillus</taxon>
        <taxon>Aspergillus subgen. Circumdati</taxon>
    </lineage>
</organism>
<dbReference type="AlphaFoldDB" id="A0A5N6Z3U9"/>
<feature type="transmembrane region" description="Helical" evidence="1">
    <location>
        <begin position="100"/>
        <end position="117"/>
    </location>
</feature>
<dbReference type="OrthoDB" id="4140442at2759"/>
<feature type="transmembrane region" description="Helical" evidence="1">
    <location>
        <begin position="137"/>
        <end position="154"/>
    </location>
</feature>
<keyword evidence="1" id="KW-1133">Transmembrane helix</keyword>
<proteinExistence type="predicted"/>
<name>A0A5N6Z3U9_9EURO</name>
<evidence type="ECO:0000313" key="2">
    <source>
        <dbReference type="EMBL" id="KAE8352108.1"/>
    </source>
</evidence>
<accession>A0A5N6Z3U9</accession>
<dbReference type="EMBL" id="ML739142">
    <property type="protein sequence ID" value="KAE8352108.1"/>
    <property type="molecule type" value="Genomic_DNA"/>
</dbReference>
<evidence type="ECO:0000313" key="3">
    <source>
        <dbReference type="Proteomes" id="UP000327118"/>
    </source>
</evidence>
<evidence type="ECO:0000256" key="1">
    <source>
        <dbReference type="SAM" id="Phobius"/>
    </source>
</evidence>
<gene>
    <name evidence="2" type="ORF">BDV28DRAFT_135752</name>
</gene>
<sequence>MFARSFAFRQFSPQYPKGSWTRGLAASSPTWRYFTSSAARTKAAIKVKPQYKPPQPKSSPQTEHSLKFAGQRAEGFGKLERKVAKEGQVLLFQALSHRSYVLGAYSITAFCFAYAVYNSNVVFRDPVVTVPTWQKALFAGVCTAMSAMGTVFIFKTARLIKTIKAVQTGGHTYLRFTVRSIIPFRKPYVFDALPRQIAFSRRLVVAQDSVARKQQSGTLSFFKTPLRKTNFFFWRIFRSVRQLFTQEDFILLEVEGHKGDLRLDSAGFVSKDFFVIGNPVSVKR</sequence>
<reference evidence="3" key="1">
    <citation type="submission" date="2019-04" db="EMBL/GenBank/DDBJ databases">
        <title>Friends and foes A comparative genomics studyof 23 Aspergillus species from section Flavi.</title>
        <authorList>
            <consortium name="DOE Joint Genome Institute"/>
            <person name="Kjaerbolling I."/>
            <person name="Vesth T."/>
            <person name="Frisvad J.C."/>
            <person name="Nybo J.L."/>
            <person name="Theobald S."/>
            <person name="Kildgaard S."/>
            <person name="Isbrandt T."/>
            <person name="Kuo A."/>
            <person name="Sato A."/>
            <person name="Lyhne E.K."/>
            <person name="Kogle M.E."/>
            <person name="Wiebenga A."/>
            <person name="Kun R.S."/>
            <person name="Lubbers R.J."/>
            <person name="Makela M.R."/>
            <person name="Barry K."/>
            <person name="Chovatia M."/>
            <person name="Clum A."/>
            <person name="Daum C."/>
            <person name="Haridas S."/>
            <person name="He G."/>
            <person name="LaButti K."/>
            <person name="Lipzen A."/>
            <person name="Mondo S."/>
            <person name="Riley R."/>
            <person name="Salamov A."/>
            <person name="Simmons B.A."/>
            <person name="Magnuson J.K."/>
            <person name="Henrissat B."/>
            <person name="Mortensen U.H."/>
            <person name="Larsen T.O."/>
            <person name="Devries R.P."/>
            <person name="Grigoriev I.V."/>
            <person name="Machida M."/>
            <person name="Baker S.E."/>
            <person name="Andersen M.R."/>
        </authorList>
    </citation>
    <scope>NUCLEOTIDE SEQUENCE [LARGE SCALE GENOMIC DNA]</scope>
    <source>
        <strain evidence="3">CBS 553.77</strain>
    </source>
</reference>
<keyword evidence="1" id="KW-0812">Transmembrane</keyword>
<protein>
    <submittedName>
        <fullName evidence="2">Uncharacterized protein</fullName>
    </submittedName>
</protein>
<keyword evidence="3" id="KW-1185">Reference proteome</keyword>
<dbReference type="Proteomes" id="UP000327118">
    <property type="component" value="Unassembled WGS sequence"/>
</dbReference>
<keyword evidence="1" id="KW-0472">Membrane</keyword>